<reference evidence="1" key="1">
    <citation type="submission" date="1994-01" db="EMBL/GenBank/DDBJ databases">
        <authorList>
            <person name="Smith D.R."/>
        </authorList>
    </citation>
    <scope>NUCLEOTIDE SEQUENCE</scope>
</reference>
<reference evidence="1" key="2">
    <citation type="submission" date="1994-03" db="EMBL/GenBank/DDBJ databases">
        <authorList>
            <person name="Robison K."/>
        </authorList>
    </citation>
    <scope>NUCLEOTIDE SEQUENCE</scope>
</reference>
<dbReference type="EMBL" id="U00020">
    <property type="protein sequence ID" value="AAA17316.1"/>
    <property type="molecule type" value="Genomic_DNA"/>
</dbReference>
<sequence>MKPDPFSLRHNPRHLNQTHLMCVPSTPYYPRTGPRLLTRPPSRLTSCFRQEINQYLTTHHKDPVSLTKRLLEFTLERVNQQDGWIIVYRRTVPSFG</sequence>
<dbReference type="AlphaFoldDB" id="Q49874"/>
<proteinExistence type="predicted"/>
<organism evidence="1">
    <name type="scientific">Mycobacterium leprae</name>
    <dbReference type="NCBI Taxonomy" id="1769"/>
    <lineage>
        <taxon>Bacteria</taxon>
        <taxon>Bacillati</taxon>
        <taxon>Actinomycetota</taxon>
        <taxon>Actinomycetes</taxon>
        <taxon>Mycobacteriales</taxon>
        <taxon>Mycobacteriaceae</taxon>
        <taxon>Mycobacterium</taxon>
    </lineage>
</organism>
<protein>
    <submittedName>
        <fullName evidence="1">B229_F1_31</fullName>
    </submittedName>
</protein>
<dbReference type="PIR" id="S73002">
    <property type="entry name" value="S73002"/>
</dbReference>
<accession>Q49874</accession>
<evidence type="ECO:0000313" key="1">
    <source>
        <dbReference type="EMBL" id="AAA17316.1"/>
    </source>
</evidence>
<name>Q49874_MYCLR</name>